<feature type="transmembrane region" description="Helical" evidence="6">
    <location>
        <begin position="6"/>
        <end position="27"/>
    </location>
</feature>
<proteinExistence type="predicted"/>
<dbReference type="EMBL" id="VTOU01000002">
    <property type="protein sequence ID" value="TZG27900.1"/>
    <property type="molecule type" value="Genomic_DNA"/>
</dbReference>
<evidence type="ECO:0000313" key="7">
    <source>
        <dbReference type="EMBL" id="TZG27900.1"/>
    </source>
</evidence>
<gene>
    <name evidence="7" type="ORF">FYJ91_10160</name>
</gene>
<evidence type="ECO:0000313" key="8">
    <source>
        <dbReference type="Proteomes" id="UP000322077"/>
    </source>
</evidence>
<name>A0A5D9CA09_9SPHN</name>
<feature type="transmembrane region" description="Helical" evidence="6">
    <location>
        <begin position="121"/>
        <end position="140"/>
    </location>
</feature>
<keyword evidence="2" id="KW-1003">Cell membrane</keyword>
<keyword evidence="4 6" id="KW-1133">Transmembrane helix</keyword>
<dbReference type="PIRSF" id="PIRSF006324">
    <property type="entry name" value="LeuE"/>
    <property type="match status" value="1"/>
</dbReference>
<dbReference type="GO" id="GO:0015171">
    <property type="term" value="F:amino acid transmembrane transporter activity"/>
    <property type="evidence" value="ECO:0007669"/>
    <property type="project" value="TreeGrafter"/>
</dbReference>
<keyword evidence="3 6" id="KW-0812">Transmembrane</keyword>
<evidence type="ECO:0000256" key="3">
    <source>
        <dbReference type="ARBA" id="ARBA00022692"/>
    </source>
</evidence>
<organism evidence="7 8">
    <name type="scientific">Sphingomonas montanisoli</name>
    <dbReference type="NCBI Taxonomy" id="2606412"/>
    <lineage>
        <taxon>Bacteria</taxon>
        <taxon>Pseudomonadati</taxon>
        <taxon>Pseudomonadota</taxon>
        <taxon>Alphaproteobacteria</taxon>
        <taxon>Sphingomonadales</taxon>
        <taxon>Sphingomonadaceae</taxon>
        <taxon>Sphingomonas</taxon>
    </lineage>
</organism>
<comment type="caution">
    <text evidence="7">The sequence shown here is derived from an EMBL/GenBank/DDBJ whole genome shotgun (WGS) entry which is preliminary data.</text>
</comment>
<dbReference type="PANTHER" id="PTHR30086:SF20">
    <property type="entry name" value="ARGININE EXPORTER PROTEIN ARGO-RELATED"/>
    <property type="match status" value="1"/>
</dbReference>
<evidence type="ECO:0000256" key="1">
    <source>
        <dbReference type="ARBA" id="ARBA00004651"/>
    </source>
</evidence>
<reference evidence="7 8" key="1">
    <citation type="submission" date="2019-08" db="EMBL/GenBank/DDBJ databases">
        <authorList>
            <person name="Wang G."/>
            <person name="Xu Z."/>
        </authorList>
    </citation>
    <scope>NUCLEOTIDE SEQUENCE [LARGE SCALE GENOMIC DNA]</scope>
    <source>
        <strain evidence="7 8">ZX</strain>
    </source>
</reference>
<sequence>MTLAHWWIFVCATFLVSAMPGPNMLHIMTRAMRHGVARATFAMAGCMLALLTLFGLSAAGMSALLSALPQLLGIIKVGGAAYLIWVGIKAWRDRGTPVDVGPNTGNAAIDPQASAGQLFRGGYLISIANPKALIFAAAFFPQFIDASAPKAPQFAILLATFAVIETAWYFTYALGGRSLSGLLREMRWQRRFNRATGALFVGFGLSLLAWRR</sequence>
<dbReference type="Pfam" id="PF01810">
    <property type="entry name" value="LysE"/>
    <property type="match status" value="1"/>
</dbReference>
<protein>
    <submittedName>
        <fullName evidence="7">LysE family translocator</fullName>
    </submittedName>
</protein>
<feature type="transmembrane region" description="Helical" evidence="6">
    <location>
        <begin position="152"/>
        <end position="171"/>
    </location>
</feature>
<feature type="transmembrane region" description="Helical" evidence="6">
    <location>
        <begin position="39"/>
        <end position="61"/>
    </location>
</feature>
<dbReference type="RefSeq" id="WP_149522114.1">
    <property type="nucleotide sequence ID" value="NZ_VTOU01000002.1"/>
</dbReference>
<comment type="subcellular location">
    <subcellularLocation>
        <location evidence="1">Cell membrane</location>
        <topology evidence="1">Multi-pass membrane protein</topology>
    </subcellularLocation>
</comment>
<dbReference type="InterPro" id="IPR001123">
    <property type="entry name" value="LeuE-type"/>
</dbReference>
<dbReference type="Proteomes" id="UP000322077">
    <property type="component" value="Unassembled WGS sequence"/>
</dbReference>
<feature type="transmembrane region" description="Helical" evidence="6">
    <location>
        <begin position="192"/>
        <end position="210"/>
    </location>
</feature>
<keyword evidence="5 6" id="KW-0472">Membrane</keyword>
<accession>A0A5D9CA09</accession>
<feature type="transmembrane region" description="Helical" evidence="6">
    <location>
        <begin position="67"/>
        <end position="88"/>
    </location>
</feature>
<dbReference type="PANTHER" id="PTHR30086">
    <property type="entry name" value="ARGININE EXPORTER PROTEIN ARGO"/>
    <property type="match status" value="1"/>
</dbReference>
<keyword evidence="8" id="KW-1185">Reference proteome</keyword>
<dbReference type="AlphaFoldDB" id="A0A5D9CA09"/>
<evidence type="ECO:0000256" key="5">
    <source>
        <dbReference type="ARBA" id="ARBA00023136"/>
    </source>
</evidence>
<evidence type="ECO:0000256" key="2">
    <source>
        <dbReference type="ARBA" id="ARBA00022475"/>
    </source>
</evidence>
<evidence type="ECO:0000256" key="4">
    <source>
        <dbReference type="ARBA" id="ARBA00022989"/>
    </source>
</evidence>
<evidence type="ECO:0000256" key="6">
    <source>
        <dbReference type="SAM" id="Phobius"/>
    </source>
</evidence>
<dbReference type="GO" id="GO:0005886">
    <property type="term" value="C:plasma membrane"/>
    <property type="evidence" value="ECO:0007669"/>
    <property type="project" value="UniProtKB-SubCell"/>
</dbReference>